<dbReference type="PANTHER" id="PTHR47466">
    <property type="match status" value="1"/>
</dbReference>
<dbReference type="InterPro" id="IPR024079">
    <property type="entry name" value="MetalloPept_cat_dom_sf"/>
</dbReference>
<evidence type="ECO:0000256" key="3">
    <source>
        <dbReference type="ARBA" id="ARBA00022723"/>
    </source>
</evidence>
<evidence type="ECO:0000256" key="9">
    <source>
        <dbReference type="SAM" id="SignalP"/>
    </source>
</evidence>
<evidence type="ECO:0000256" key="2">
    <source>
        <dbReference type="ARBA" id="ARBA00022670"/>
    </source>
</evidence>
<evidence type="ECO:0000313" key="13">
    <source>
        <dbReference type="EMBL" id="MFD2822324.1"/>
    </source>
</evidence>
<comment type="caution">
    <text evidence="13">The sequence shown here is derived from an EMBL/GenBank/DDBJ whole genome shotgun (WGS) entry which is preliminary data.</text>
</comment>
<sequence>MKKITLLLLIIAISVPNFLSAQEKKVAKKIFGQELTVDNQRVAEETGYIRCATTEYERALQEKFPERISTEAFENWLAPKVEEVNALLESGRGTIYTIPVVFHILTDGAPGGENLSQAAIQAQIDQLNIDYANLAGSPFGTAADTEVRFCLAQQDPSGATMTESGINRITDYGDTAQSMGSMDGGIKQATQWDPTRYMNIWVANLSGGLLGYAQFPTGSGLPMYAGGPSDTDGVVVLASSVGSIANPNPLGGVYASGRTLTHEAGHWLGLHHIWGDGGCAVDDYCADTPAASSSNFGCPSSDSCAGGDPDMVENYMDYTDDTCMNTFTADQRTRIVAVMTNSPNRMELATSNACSPGVIYDLDGRLDIEDLNVVDCSSSTMTPDVKLTNSGNNTLTSATISYYIDGGTPVDYNWSGSLNINEFEIISLPELTTTTGAHTFYAELSNPNGGTDLNTVNDNTSESYTFTGGLCASVGNIVYETSVEGVILNDGTTDILSNLNTGKPSGYSDYTAIVTDVTRDEPYSITINVNTDGNWLNEVRVWIDWNQNCTFDASEEYDLGTAQNVTNDPTSNSGLSIVVPTDAALGNTTMRVTNKYFVAPTPCEVTDGSGGSVDAEVEDYTINVMAPLSVDEFGLNSISIYPNPTTNVLNISLSNNDLPDGYKIYNMLGQTLSQKVISNVSDLSVNTANLSDGMYFIQITREGSSVSLPFIKK</sequence>
<evidence type="ECO:0000256" key="6">
    <source>
        <dbReference type="ARBA" id="ARBA00022833"/>
    </source>
</evidence>
<feature type="domain" description="Secretion system C-terminal sorting" evidence="11">
    <location>
        <begin position="640"/>
        <end position="706"/>
    </location>
</feature>
<dbReference type="Pfam" id="PF20009">
    <property type="entry name" value="GEVED"/>
    <property type="match status" value="1"/>
</dbReference>
<feature type="chain" id="PRO_5045222667" evidence="9">
    <location>
        <begin position="22"/>
        <end position="713"/>
    </location>
</feature>
<dbReference type="CDD" id="cd04275">
    <property type="entry name" value="ZnMc_pappalysin_like"/>
    <property type="match status" value="1"/>
</dbReference>
<dbReference type="Gene3D" id="3.40.390.10">
    <property type="entry name" value="Collagenase (Catalytic Domain)"/>
    <property type="match status" value="1"/>
</dbReference>
<keyword evidence="7" id="KW-0482">Metalloprotease</keyword>
<dbReference type="RefSeq" id="WP_183484781.1">
    <property type="nucleotide sequence ID" value="NZ_JBHUOV010000001.1"/>
</dbReference>
<proteinExistence type="inferred from homology"/>
<accession>A0ABW5WIL6</accession>
<keyword evidence="8" id="KW-1015">Disulfide bond</keyword>
<organism evidence="13 14">
    <name type="scientific">Lacinutrix iliipiscaria</name>
    <dbReference type="NCBI Taxonomy" id="1230532"/>
    <lineage>
        <taxon>Bacteria</taxon>
        <taxon>Pseudomonadati</taxon>
        <taxon>Bacteroidota</taxon>
        <taxon>Flavobacteriia</taxon>
        <taxon>Flavobacteriales</taxon>
        <taxon>Flavobacteriaceae</taxon>
        <taxon>Lacinutrix</taxon>
    </lineage>
</organism>
<dbReference type="Pfam" id="PF18962">
    <property type="entry name" value="Por_Secre_tail"/>
    <property type="match status" value="1"/>
</dbReference>
<evidence type="ECO:0000256" key="8">
    <source>
        <dbReference type="ARBA" id="ARBA00023157"/>
    </source>
</evidence>
<keyword evidence="6" id="KW-0862">Zinc</keyword>
<feature type="domain" description="GEVED" evidence="12">
    <location>
        <begin position="539"/>
        <end position="623"/>
    </location>
</feature>
<dbReference type="SUPFAM" id="SSF55486">
    <property type="entry name" value="Metalloproteases ('zincins'), catalytic domain"/>
    <property type="match status" value="1"/>
</dbReference>
<evidence type="ECO:0000256" key="1">
    <source>
        <dbReference type="ARBA" id="ARBA00008721"/>
    </source>
</evidence>
<evidence type="ECO:0000259" key="11">
    <source>
        <dbReference type="Pfam" id="PF18962"/>
    </source>
</evidence>
<dbReference type="PANTHER" id="PTHR47466:SF1">
    <property type="entry name" value="METALLOPROTEASE MEP1 (AFU_ORTHOLOGUE AFUA_1G07730)-RELATED"/>
    <property type="match status" value="1"/>
</dbReference>
<keyword evidence="5" id="KW-0378">Hydrolase</keyword>
<evidence type="ECO:0000256" key="5">
    <source>
        <dbReference type="ARBA" id="ARBA00022801"/>
    </source>
</evidence>
<reference evidence="14" key="1">
    <citation type="journal article" date="2019" name="Int. J. Syst. Evol. Microbiol.">
        <title>The Global Catalogue of Microorganisms (GCM) 10K type strain sequencing project: providing services to taxonomists for standard genome sequencing and annotation.</title>
        <authorList>
            <consortium name="The Broad Institute Genomics Platform"/>
            <consortium name="The Broad Institute Genome Sequencing Center for Infectious Disease"/>
            <person name="Wu L."/>
            <person name="Ma J."/>
        </authorList>
    </citation>
    <scope>NUCLEOTIDE SEQUENCE [LARGE SCALE GENOMIC DNA]</scope>
    <source>
        <strain evidence="14">KCTC 32141</strain>
    </source>
</reference>
<dbReference type="Proteomes" id="UP001597533">
    <property type="component" value="Unassembled WGS sequence"/>
</dbReference>
<keyword evidence="2" id="KW-0645">Protease</keyword>
<dbReference type="InterPro" id="IPR013783">
    <property type="entry name" value="Ig-like_fold"/>
</dbReference>
<feature type="signal peptide" evidence="9">
    <location>
        <begin position="1"/>
        <end position="21"/>
    </location>
</feature>
<evidence type="ECO:0000256" key="4">
    <source>
        <dbReference type="ARBA" id="ARBA00022729"/>
    </source>
</evidence>
<dbReference type="NCBIfam" id="TIGR04183">
    <property type="entry name" value="Por_Secre_tail"/>
    <property type="match status" value="1"/>
</dbReference>
<comment type="similarity">
    <text evidence="1">Belongs to the peptidase M43B family.</text>
</comment>
<evidence type="ECO:0000256" key="7">
    <source>
        <dbReference type="ARBA" id="ARBA00023049"/>
    </source>
</evidence>
<feature type="domain" description="Peptidase M43 pregnancy-associated plasma-A" evidence="10">
    <location>
        <begin position="189"/>
        <end position="339"/>
    </location>
</feature>
<evidence type="ECO:0000259" key="10">
    <source>
        <dbReference type="Pfam" id="PF05572"/>
    </source>
</evidence>
<keyword evidence="3" id="KW-0479">Metal-binding</keyword>
<protein>
    <submittedName>
        <fullName evidence="13">GEVED domain-containing protein</fullName>
    </submittedName>
</protein>
<dbReference type="InterPro" id="IPR045474">
    <property type="entry name" value="GEVED"/>
</dbReference>
<keyword evidence="4 9" id="KW-0732">Signal</keyword>
<dbReference type="EMBL" id="JBHUOV010000001">
    <property type="protein sequence ID" value="MFD2822324.1"/>
    <property type="molecule type" value="Genomic_DNA"/>
</dbReference>
<name>A0ABW5WIL6_9FLAO</name>
<dbReference type="Pfam" id="PF05572">
    <property type="entry name" value="Peptidase_M43"/>
    <property type="match status" value="1"/>
</dbReference>
<dbReference type="Gene3D" id="2.60.40.10">
    <property type="entry name" value="Immunoglobulins"/>
    <property type="match status" value="1"/>
</dbReference>
<evidence type="ECO:0000313" key="14">
    <source>
        <dbReference type="Proteomes" id="UP001597533"/>
    </source>
</evidence>
<keyword evidence="14" id="KW-1185">Reference proteome</keyword>
<evidence type="ECO:0000259" key="12">
    <source>
        <dbReference type="Pfam" id="PF20009"/>
    </source>
</evidence>
<dbReference type="InterPro" id="IPR008754">
    <property type="entry name" value="Peptidase_M43"/>
</dbReference>
<gene>
    <name evidence="13" type="ORF">ACFS5M_01505</name>
</gene>
<dbReference type="InterPro" id="IPR026444">
    <property type="entry name" value="Secre_tail"/>
</dbReference>